<evidence type="ECO:0000313" key="3">
    <source>
        <dbReference type="RefSeq" id="XP_013418242.1"/>
    </source>
</evidence>
<keyword evidence="1" id="KW-0812">Transmembrane</keyword>
<dbReference type="RefSeq" id="XP_013418242.1">
    <property type="nucleotide sequence ID" value="XM_013562788.1"/>
</dbReference>
<evidence type="ECO:0000313" key="2">
    <source>
        <dbReference type="Proteomes" id="UP000085678"/>
    </source>
</evidence>
<dbReference type="GeneID" id="106179247"/>
<keyword evidence="1" id="KW-0472">Membrane</keyword>
<gene>
    <name evidence="3" type="primary">LOC106179247</name>
</gene>
<feature type="transmembrane region" description="Helical" evidence="1">
    <location>
        <begin position="7"/>
        <end position="31"/>
    </location>
</feature>
<protein>
    <submittedName>
        <fullName evidence="3">Uncharacterized protein LOC106179247</fullName>
    </submittedName>
</protein>
<dbReference type="InParanoid" id="A0A1S3K6W3"/>
<name>A0A1S3K6W3_LINAN</name>
<evidence type="ECO:0000256" key="1">
    <source>
        <dbReference type="SAM" id="Phobius"/>
    </source>
</evidence>
<sequence length="128" mass="13437">MGENTGALCCSCCLLLSVVGLAVCGLTFGILCLDAEKRLENKACQGVVNDAAAITLIVFGGLATLCCCCCCCYGCLSGDDEDSEDSPPDYEETGWSSTAFLTAQTHTVVHQLHVIRHVTIGKLGLNNE</sequence>
<organism evidence="2 3">
    <name type="scientific">Lingula anatina</name>
    <name type="common">Brachiopod</name>
    <name type="synonym">Lingula unguis</name>
    <dbReference type="NCBI Taxonomy" id="7574"/>
    <lineage>
        <taxon>Eukaryota</taxon>
        <taxon>Metazoa</taxon>
        <taxon>Spiralia</taxon>
        <taxon>Lophotrochozoa</taxon>
        <taxon>Brachiopoda</taxon>
        <taxon>Linguliformea</taxon>
        <taxon>Lingulata</taxon>
        <taxon>Lingulida</taxon>
        <taxon>Linguloidea</taxon>
        <taxon>Lingulidae</taxon>
        <taxon>Lingula</taxon>
    </lineage>
</organism>
<keyword evidence="1" id="KW-1133">Transmembrane helix</keyword>
<dbReference type="Proteomes" id="UP000085678">
    <property type="component" value="Unplaced"/>
</dbReference>
<feature type="transmembrane region" description="Helical" evidence="1">
    <location>
        <begin position="51"/>
        <end position="76"/>
    </location>
</feature>
<dbReference type="AlphaFoldDB" id="A0A1S3K6W3"/>
<keyword evidence="2" id="KW-1185">Reference proteome</keyword>
<accession>A0A1S3K6W3</accession>
<proteinExistence type="predicted"/>
<reference evidence="3" key="1">
    <citation type="submission" date="2025-08" db="UniProtKB">
        <authorList>
            <consortium name="RefSeq"/>
        </authorList>
    </citation>
    <scope>IDENTIFICATION</scope>
    <source>
        <tissue evidence="3">Gonads</tissue>
    </source>
</reference>
<dbReference type="KEGG" id="lak:106179247"/>